<feature type="region of interest" description="Disordered" evidence="5">
    <location>
        <begin position="1"/>
        <end position="37"/>
    </location>
</feature>
<dbReference type="InterPro" id="IPR054465">
    <property type="entry name" value="Integrase_p58-like_C"/>
</dbReference>
<dbReference type="InterPro" id="IPR036875">
    <property type="entry name" value="Znf_CCHC_sf"/>
</dbReference>
<dbReference type="FunFam" id="3.10.20.370:FF:000001">
    <property type="entry name" value="Retrovirus-related Pol polyprotein from transposon 17.6-like protein"/>
    <property type="match status" value="1"/>
</dbReference>
<dbReference type="InterPro" id="IPR041577">
    <property type="entry name" value="RT_RNaseH_2"/>
</dbReference>
<dbReference type="GO" id="GO:0004190">
    <property type="term" value="F:aspartic-type endopeptidase activity"/>
    <property type="evidence" value="ECO:0007669"/>
    <property type="project" value="UniProtKB-KW"/>
</dbReference>
<dbReference type="GO" id="GO:0015074">
    <property type="term" value="P:DNA integration"/>
    <property type="evidence" value="ECO:0007669"/>
    <property type="project" value="InterPro"/>
</dbReference>
<keyword evidence="1" id="KW-0645">Protease</keyword>
<dbReference type="InterPro" id="IPR043502">
    <property type="entry name" value="DNA/RNA_pol_sf"/>
</dbReference>
<dbReference type="InterPro" id="IPR001584">
    <property type="entry name" value="Integrase_cat-core"/>
</dbReference>
<dbReference type="PANTHER" id="PTHR37984">
    <property type="entry name" value="PROTEIN CBG26694"/>
    <property type="match status" value="1"/>
</dbReference>
<accession>A0A8S3TQU3</accession>
<evidence type="ECO:0000256" key="2">
    <source>
        <dbReference type="ARBA" id="ARBA00022750"/>
    </source>
</evidence>
<organism evidence="8 9">
    <name type="scientific">Mytilus edulis</name>
    <name type="common">Blue mussel</name>
    <dbReference type="NCBI Taxonomy" id="6550"/>
    <lineage>
        <taxon>Eukaryota</taxon>
        <taxon>Metazoa</taxon>
        <taxon>Spiralia</taxon>
        <taxon>Lophotrochozoa</taxon>
        <taxon>Mollusca</taxon>
        <taxon>Bivalvia</taxon>
        <taxon>Autobranchia</taxon>
        <taxon>Pteriomorphia</taxon>
        <taxon>Mytilida</taxon>
        <taxon>Mytiloidea</taxon>
        <taxon>Mytilidae</taxon>
        <taxon>Mytilinae</taxon>
        <taxon>Mytilus</taxon>
    </lineage>
</organism>
<keyword evidence="9" id="KW-1185">Reference proteome</keyword>
<dbReference type="FunFam" id="1.10.340.70:FF:000001">
    <property type="entry name" value="Retrovirus-related Pol polyprotein from transposon gypsy-like Protein"/>
    <property type="match status" value="1"/>
</dbReference>
<dbReference type="CDD" id="cd01647">
    <property type="entry name" value="RT_LTR"/>
    <property type="match status" value="1"/>
</dbReference>
<dbReference type="Gene3D" id="3.30.70.270">
    <property type="match status" value="1"/>
</dbReference>
<dbReference type="Gene3D" id="3.30.420.10">
    <property type="entry name" value="Ribonuclease H-like superfamily/Ribonuclease H"/>
    <property type="match status" value="1"/>
</dbReference>
<protein>
    <submittedName>
        <fullName evidence="8">Uncharacterized protein</fullName>
    </submittedName>
</protein>
<name>A0A8S3TQU3_MYTED</name>
<dbReference type="InterPro" id="IPR012337">
    <property type="entry name" value="RNaseH-like_sf"/>
</dbReference>
<dbReference type="InterPro" id="IPR043128">
    <property type="entry name" value="Rev_trsase/Diguanyl_cyclase"/>
</dbReference>
<dbReference type="GO" id="GO:0006508">
    <property type="term" value="P:proteolysis"/>
    <property type="evidence" value="ECO:0007669"/>
    <property type="project" value="UniProtKB-KW"/>
</dbReference>
<dbReference type="Gene3D" id="1.10.340.70">
    <property type="match status" value="1"/>
</dbReference>
<dbReference type="Proteomes" id="UP000683360">
    <property type="component" value="Unassembled WGS sequence"/>
</dbReference>
<dbReference type="InterPro" id="IPR001878">
    <property type="entry name" value="Znf_CCHC"/>
</dbReference>
<dbReference type="Gene3D" id="4.10.60.10">
    <property type="entry name" value="Zinc finger, CCHC-type"/>
    <property type="match status" value="1"/>
</dbReference>
<dbReference type="Pfam" id="PF00098">
    <property type="entry name" value="zf-CCHC"/>
    <property type="match status" value="1"/>
</dbReference>
<sequence length="1305" mass="150022">MRVNREKHDEFTSPRAQAGATEKSMQTSTENIDVPKLKQELNEIRERESMLMGLLESHSGDECRKSRESYGGGDSFYNKVFPGLLNDRRRQQADLRGLSSDQCYGPSTNSLWQAPHNITDEGCSTVRVDRNGCVDTMTPPVRRATNAVAGNGNYSENSYPTFNINDNTVNNCVPQINEPSVHFKNKKTITFDGTGSWQDFLVQFELISTVNKWDNGMKAYELATSLRGVAQGIVTDIEPAKRLNYDYLVSALTSRFEPANQVNMYKVQMNSIYRKPSQTLPEMAQEIRRVTRQAYPTAPIEIRDQLAKDCFVRAINDPKIQLSIFQREPKTIDDCVRFGLEYEAFTVDQKRLNNAKPATRMLSENDDSAEYDVVTRLAKISEQMEKLTNKESQNFSRMTCFYCGNKGHIKKECRKFEWDKRHNCVKSNKFVPNFNNQNSQSNNTNNSFQRQGNCDKLTIPPNTEVIISGIVEGDSSSIMNAIVEPLPSKHTETLLVAKALVDPSCGQVPIRMVNLSKYEQIMQPFTHVATCELIDTGSVSNEPRSEKLRRLSSSSCDEVNELPSLLQDLKLRSSELLNEGQIDQLESLLKRHNQTFSKNKDDLGRATAIKHKIDTGNAKPVKQPPRRLPLTKRDEVDKEIQRLLDGKIIEPSKSPWASCIVPVTKKDGSTRICIDFRPINSLTIKDSYPLCRIDDSLDALRGSKWLSVLDLSKKNCTFDWTNECNEAFEKLQMTLMSAPILGYPDMTKQFILDTDASGFGIGAVLSQIHEGKEVVVAYYSKSLSKAQRQYCVTRRELLADQKEIDNSDETFETVDFLRMAKVQDSQEASCSNKTDSAMWYEHKTNEEMFEAQKSDNVLFNLFRLKSDNNNRPEWADVALHDVKLKKYWSQWDRIVLINNVLYRKWINTTTEESNLQFIVPEIWKENIMKMLHDDIQVGHFGIHKTVARAQNRFYWVNHKDEITKWVQNCIVCNSRKQPPRKAKSKMKQYNVGAPMERVALDIIGPLPISYKNNKYALIVTDYFTKWVEGFPMPDMETTTIVDNLVNHFFCRFGIPCQMHSDQGRQFESGLFKELCAKLKIDKTRTTSFRPQSNGLVERYNRTLENTISKYISKNQRDWDEQLPWALMAYNSSEHETTKFSPSMLMLGREIQLPVDLIYGPHPQEIEYPDETVSHNDYVKNMQEGIWKVSAKARQNISKNSDKQKRQYDVKAHENTYKTGDVVWLYTFNRKPKLSPKLQRNWDGPYFVVEVISDLIYKIKKTATSKMQIVHHDRLKPFFGDVQNWVNEQENQRTDNTVNTVIAAGI</sequence>
<keyword evidence="2" id="KW-0378">Hydrolase</keyword>
<evidence type="ECO:0000313" key="8">
    <source>
        <dbReference type="EMBL" id="CAG2235905.1"/>
    </source>
</evidence>
<feature type="domain" description="CCHC-type" evidence="6">
    <location>
        <begin position="400"/>
        <end position="415"/>
    </location>
</feature>
<evidence type="ECO:0000256" key="1">
    <source>
        <dbReference type="ARBA" id="ARBA00022670"/>
    </source>
</evidence>
<gene>
    <name evidence="8" type="ORF">MEDL_48444</name>
</gene>
<dbReference type="Pfam" id="PF22938">
    <property type="entry name" value="Integrase_p58_C"/>
    <property type="match status" value="1"/>
</dbReference>
<dbReference type="InterPro" id="IPR050951">
    <property type="entry name" value="Retrovirus_Pol_polyprotein"/>
</dbReference>
<proteinExistence type="predicted"/>
<feature type="domain" description="Integrase catalytic" evidence="7">
    <location>
        <begin position="990"/>
        <end position="1149"/>
    </location>
</feature>
<dbReference type="PROSITE" id="PS50158">
    <property type="entry name" value="ZF_CCHC"/>
    <property type="match status" value="1"/>
</dbReference>
<dbReference type="InterPro" id="IPR041588">
    <property type="entry name" value="Integrase_H2C2"/>
</dbReference>
<feature type="compositionally biased region" description="Basic and acidic residues" evidence="5">
    <location>
        <begin position="1"/>
        <end position="12"/>
    </location>
</feature>
<dbReference type="Gene3D" id="3.10.20.370">
    <property type="match status" value="1"/>
</dbReference>
<evidence type="ECO:0000259" key="7">
    <source>
        <dbReference type="PROSITE" id="PS50994"/>
    </source>
</evidence>
<evidence type="ECO:0000256" key="3">
    <source>
        <dbReference type="ARBA" id="ARBA00023125"/>
    </source>
</evidence>
<evidence type="ECO:0000256" key="5">
    <source>
        <dbReference type="SAM" id="MobiDB-lite"/>
    </source>
</evidence>
<dbReference type="Gene3D" id="3.10.10.10">
    <property type="entry name" value="HIV Type 1 Reverse Transcriptase, subunit A, domain 1"/>
    <property type="match status" value="1"/>
</dbReference>
<evidence type="ECO:0000256" key="4">
    <source>
        <dbReference type="PROSITE-ProRule" id="PRU00047"/>
    </source>
</evidence>
<dbReference type="SMART" id="SM00343">
    <property type="entry name" value="ZnF_C2HC"/>
    <property type="match status" value="1"/>
</dbReference>
<dbReference type="Pfam" id="PF17921">
    <property type="entry name" value="Integrase_H2C2"/>
    <property type="match status" value="1"/>
</dbReference>
<evidence type="ECO:0000259" key="6">
    <source>
        <dbReference type="PROSITE" id="PS50158"/>
    </source>
</evidence>
<dbReference type="SUPFAM" id="SSF53098">
    <property type="entry name" value="Ribonuclease H-like"/>
    <property type="match status" value="1"/>
</dbReference>
<dbReference type="FunFam" id="3.30.420.10:FF:000032">
    <property type="entry name" value="Retrovirus-related Pol polyprotein from transposon 297-like Protein"/>
    <property type="match status" value="1"/>
</dbReference>
<dbReference type="OrthoDB" id="6783748at2759"/>
<dbReference type="PANTHER" id="PTHR37984:SF15">
    <property type="entry name" value="INTEGRASE CATALYTIC DOMAIN-CONTAINING PROTEIN"/>
    <property type="match status" value="1"/>
</dbReference>
<keyword evidence="3" id="KW-0238">DNA-binding</keyword>
<dbReference type="EMBL" id="CAJPWZ010002331">
    <property type="protein sequence ID" value="CAG2235905.1"/>
    <property type="molecule type" value="Genomic_DNA"/>
</dbReference>
<reference evidence="8" key="1">
    <citation type="submission" date="2021-03" db="EMBL/GenBank/DDBJ databases">
        <authorList>
            <person name="Bekaert M."/>
        </authorList>
    </citation>
    <scope>NUCLEOTIDE SEQUENCE</scope>
</reference>
<keyword evidence="4" id="KW-0479">Metal-binding</keyword>
<keyword evidence="2" id="KW-0064">Aspartyl protease</keyword>
<dbReference type="Pfam" id="PF17919">
    <property type="entry name" value="RT_RNaseH_2"/>
    <property type="match status" value="1"/>
</dbReference>
<dbReference type="SUPFAM" id="SSF56672">
    <property type="entry name" value="DNA/RNA polymerases"/>
    <property type="match status" value="1"/>
</dbReference>
<dbReference type="PROSITE" id="PS50994">
    <property type="entry name" value="INTEGRASE"/>
    <property type="match status" value="1"/>
</dbReference>
<keyword evidence="4" id="KW-0862">Zinc</keyword>
<evidence type="ECO:0000313" key="9">
    <source>
        <dbReference type="Proteomes" id="UP000683360"/>
    </source>
</evidence>
<keyword evidence="4" id="KW-0863">Zinc-finger</keyword>
<dbReference type="GO" id="GO:0008270">
    <property type="term" value="F:zinc ion binding"/>
    <property type="evidence" value="ECO:0007669"/>
    <property type="project" value="UniProtKB-KW"/>
</dbReference>
<dbReference type="GO" id="GO:0003677">
    <property type="term" value="F:DNA binding"/>
    <property type="evidence" value="ECO:0007669"/>
    <property type="project" value="UniProtKB-KW"/>
</dbReference>
<dbReference type="InterPro" id="IPR036397">
    <property type="entry name" value="RNaseH_sf"/>
</dbReference>
<dbReference type="SUPFAM" id="SSF57756">
    <property type="entry name" value="Retrovirus zinc finger-like domains"/>
    <property type="match status" value="1"/>
</dbReference>
<dbReference type="Pfam" id="PF00665">
    <property type="entry name" value="rve"/>
    <property type="match status" value="1"/>
</dbReference>
<comment type="caution">
    <text evidence="8">The sequence shown here is derived from an EMBL/GenBank/DDBJ whole genome shotgun (WGS) entry which is preliminary data.</text>
</comment>